<dbReference type="Proteomes" id="UP000789572">
    <property type="component" value="Unassembled WGS sequence"/>
</dbReference>
<sequence>MLQEAVNDRENGLLEKIIQLEAELADFKEVKKRLEKEAVEKIRQGKTVDSKAIVDLKQAKERINELEYQIIELEQNRDDFRN</sequence>
<feature type="non-terminal residue" evidence="2">
    <location>
        <position position="82"/>
    </location>
</feature>
<organism evidence="2 3">
    <name type="scientific">Paraglomus occultum</name>
    <dbReference type="NCBI Taxonomy" id="144539"/>
    <lineage>
        <taxon>Eukaryota</taxon>
        <taxon>Fungi</taxon>
        <taxon>Fungi incertae sedis</taxon>
        <taxon>Mucoromycota</taxon>
        <taxon>Glomeromycotina</taxon>
        <taxon>Glomeromycetes</taxon>
        <taxon>Paraglomerales</taxon>
        <taxon>Paraglomeraceae</taxon>
        <taxon>Paraglomus</taxon>
    </lineage>
</organism>
<evidence type="ECO:0000256" key="1">
    <source>
        <dbReference type="SAM" id="Coils"/>
    </source>
</evidence>
<proteinExistence type="predicted"/>
<evidence type="ECO:0000313" key="2">
    <source>
        <dbReference type="EMBL" id="CAG8651748.1"/>
    </source>
</evidence>
<dbReference type="AlphaFoldDB" id="A0A9N9H665"/>
<keyword evidence="3" id="KW-1185">Reference proteome</keyword>
<gene>
    <name evidence="2" type="ORF">POCULU_LOCUS9986</name>
</gene>
<reference evidence="2" key="1">
    <citation type="submission" date="2021-06" db="EMBL/GenBank/DDBJ databases">
        <authorList>
            <person name="Kallberg Y."/>
            <person name="Tangrot J."/>
            <person name="Rosling A."/>
        </authorList>
    </citation>
    <scope>NUCLEOTIDE SEQUENCE</scope>
    <source>
        <strain evidence="2">IA702</strain>
    </source>
</reference>
<protein>
    <submittedName>
        <fullName evidence="2">4166_t:CDS:1</fullName>
    </submittedName>
</protein>
<feature type="coiled-coil region" evidence="1">
    <location>
        <begin position="17"/>
        <end position="76"/>
    </location>
</feature>
<evidence type="ECO:0000313" key="3">
    <source>
        <dbReference type="Proteomes" id="UP000789572"/>
    </source>
</evidence>
<keyword evidence="1" id="KW-0175">Coiled coil</keyword>
<comment type="caution">
    <text evidence="2">The sequence shown here is derived from an EMBL/GenBank/DDBJ whole genome shotgun (WGS) entry which is preliminary data.</text>
</comment>
<accession>A0A9N9H665</accession>
<name>A0A9N9H665_9GLOM</name>
<dbReference type="EMBL" id="CAJVPJ010004402">
    <property type="protein sequence ID" value="CAG8651748.1"/>
    <property type="molecule type" value="Genomic_DNA"/>
</dbReference>